<dbReference type="InterPro" id="IPR007658">
    <property type="entry name" value="DUF594"/>
</dbReference>
<sequence>MVDLRTLFSSLLVMLNKETYILLRAEFLVVVVTVLFLVMSILDIFRRHFHSPLIKSIFNILDTVSDSIVVYILGFMKTAPIKNQLFPVWAIVIVNFRNSIDFISGYGVPDRSGRRFTEFRNVMKLSGVAFLYQTSKSKFVLPLWSLWGIQILRSFYRFHTRNLAVMSIWHGGSSSLISEYMRTYSATECDPETMKGYKYLVYGETKQNVKFRKPRYAFEIDPHKQKRKSCISRKTTRSIDAITTLDKIWQCNGALLKANNSNGGDLLKNIPLAFALSRLLRCRLQDVTLPADAFLVNKKLIKTRIIQQDANHAFGIMDLQLAFLNDYFNTRYPMVFWYGLPSLFFSLIQSVVTFAVVCWLSVDIRKVYKPPESDTAHIVNGLNVDIIITWVFMFFMMFKEIWEMVTYLLSDWTRLLLTCMYERFECRWMRNNCTERIILSFFTSKLIAKRWHGVIDQYVFLQSYDGSPTIWNLFHKLSFGTVPKKDEGAQLGDAINIPDFVKPAILKSLVSLDLTNDYLPKEIKSLTNVDGDQREAYRWACFELPTCSHIILVWHIATSICEMELAKRHSVNLGKPGFFCGLLSCFSCSRKSYLVDEKKLSGSPELQKNYIIANSLSRYCGYLLVSRPELIPDSFLVPKRIFQATVKHARGRRLKNCDSLQNKYEKLKEEGERAAEESDEVKNSEDILRQGALLAKELLKDNNGPEHIWKILAEVWAELVVHIAPSWNAAAHKKCLESGGEFITQIWALLWHCGIEKSKLWPVEAVPRYNAPEAHPCKNDNTTQEMPHASARLGERVGTDTSRPEMQQASAQVPTDQTMKKEAQVNDGIGDSISETSIRQSEKMDTGVYEIEEELDKEDTLEEELHGQIDTEVQKQMEGGIASTTPIESENIRRGSNTMPWPDKQMYIKNHSVKSRHDGLELVGTKMTGCEDNHLMVKIATEDWGYRSGLVNRHGNVVRGMKNLGSTCYFNAVLQSLFALDNLRARILGLNAQKGSLGEELKNVFMEMSSANNARDPVLPENLFKIMSSYNLNFKLNVMEDSNNMLTSLLDGLNNEEPRMVQSLFYGEVAKHVSSRECGHTLCTRQKLHLSLAIPSKKKLVSIEDCLELYASGDINDWHCTDCPSASGAGNASSHPTDSTLFEDDQTEQLDSETYPREQPSHLPDKQTNNLNQDKRKLRKQNGGTHEMGKRQNQENKIYRAATIKYYITKAPPILIIQLKRFIVHNATAYKMEEHVNFLETLDIRNYMDPGHMENEDYKYCLVAVVEHFGPNLDKGHNSAYVRASAIGAEQESGATHSWFHASDENVKEVLLKEVLNCQAYILFYERLGM</sequence>
<evidence type="ECO:0000256" key="2">
    <source>
        <dbReference type="SAM" id="Coils"/>
    </source>
</evidence>
<protein>
    <recommendedName>
        <fullName evidence="5">USP domain-containing protein</fullName>
    </recommendedName>
</protein>
<feature type="coiled-coil region" evidence="2">
    <location>
        <begin position="650"/>
        <end position="684"/>
    </location>
</feature>
<dbReference type="PROSITE" id="PS00972">
    <property type="entry name" value="USP_1"/>
    <property type="match status" value="1"/>
</dbReference>
<dbReference type="InterPro" id="IPR018200">
    <property type="entry name" value="USP_CS"/>
</dbReference>
<evidence type="ECO:0000313" key="6">
    <source>
        <dbReference type="EMBL" id="CAL4983195.1"/>
    </source>
</evidence>
<feature type="region of interest" description="Disordered" evidence="3">
    <location>
        <begin position="1146"/>
        <end position="1194"/>
    </location>
</feature>
<keyword evidence="2" id="KW-0175">Coiled coil</keyword>
<evidence type="ECO:0000256" key="3">
    <source>
        <dbReference type="SAM" id="MobiDB-lite"/>
    </source>
</evidence>
<evidence type="ECO:0000313" key="7">
    <source>
        <dbReference type="Proteomes" id="UP001497457"/>
    </source>
</evidence>
<dbReference type="Pfam" id="PF04578">
    <property type="entry name" value="DUF594"/>
    <property type="match status" value="1"/>
</dbReference>
<gene>
    <name evidence="6" type="ORF">URODEC1_LOCUS56967</name>
</gene>
<dbReference type="Proteomes" id="UP001497457">
    <property type="component" value="Chromosome 22rd"/>
</dbReference>
<keyword evidence="4" id="KW-0472">Membrane</keyword>
<dbReference type="InterPro" id="IPR001394">
    <property type="entry name" value="Peptidase_C19_UCH"/>
</dbReference>
<dbReference type="Pfam" id="PF00443">
    <property type="entry name" value="UCH"/>
    <property type="match status" value="1"/>
</dbReference>
<proteinExistence type="inferred from homology"/>
<keyword evidence="4" id="KW-1133">Transmembrane helix</keyword>
<dbReference type="Pfam" id="PF13968">
    <property type="entry name" value="DUF4220"/>
    <property type="match status" value="1"/>
</dbReference>
<keyword evidence="4" id="KW-0812">Transmembrane</keyword>
<evidence type="ECO:0000259" key="5">
    <source>
        <dbReference type="PROSITE" id="PS50235"/>
    </source>
</evidence>
<feature type="transmembrane region" description="Helical" evidence="4">
    <location>
        <begin position="335"/>
        <end position="362"/>
    </location>
</feature>
<feature type="compositionally biased region" description="Basic and acidic residues" evidence="3">
    <location>
        <begin position="1154"/>
        <end position="1165"/>
    </location>
</feature>
<dbReference type="InterPro" id="IPR025315">
    <property type="entry name" value="DUF4220"/>
</dbReference>
<name>A0ABC9APP9_9POAL</name>
<dbReference type="PROSITE" id="PS50235">
    <property type="entry name" value="USP_3"/>
    <property type="match status" value="1"/>
</dbReference>
<dbReference type="EMBL" id="OZ075132">
    <property type="protein sequence ID" value="CAL4983195.1"/>
    <property type="molecule type" value="Genomic_DNA"/>
</dbReference>
<dbReference type="PANTHER" id="PTHR31325">
    <property type="entry name" value="OS01G0798800 PROTEIN-RELATED"/>
    <property type="match status" value="1"/>
</dbReference>
<evidence type="ECO:0000256" key="4">
    <source>
        <dbReference type="SAM" id="Phobius"/>
    </source>
</evidence>
<evidence type="ECO:0000256" key="1">
    <source>
        <dbReference type="ARBA" id="ARBA00009085"/>
    </source>
</evidence>
<dbReference type="InterPro" id="IPR038765">
    <property type="entry name" value="Papain-like_cys_pep_sf"/>
</dbReference>
<organism evidence="6 7">
    <name type="scientific">Urochloa decumbens</name>
    <dbReference type="NCBI Taxonomy" id="240449"/>
    <lineage>
        <taxon>Eukaryota</taxon>
        <taxon>Viridiplantae</taxon>
        <taxon>Streptophyta</taxon>
        <taxon>Embryophyta</taxon>
        <taxon>Tracheophyta</taxon>
        <taxon>Spermatophyta</taxon>
        <taxon>Magnoliopsida</taxon>
        <taxon>Liliopsida</taxon>
        <taxon>Poales</taxon>
        <taxon>Poaceae</taxon>
        <taxon>PACMAD clade</taxon>
        <taxon>Panicoideae</taxon>
        <taxon>Panicodae</taxon>
        <taxon>Paniceae</taxon>
        <taxon>Melinidinae</taxon>
        <taxon>Urochloa</taxon>
    </lineage>
</organism>
<comment type="similarity">
    <text evidence="1">Belongs to the peptidase C19 family.</text>
</comment>
<accession>A0ABC9APP9</accession>
<dbReference type="SUPFAM" id="SSF54001">
    <property type="entry name" value="Cysteine proteinases"/>
    <property type="match status" value="1"/>
</dbReference>
<reference evidence="6 7" key="2">
    <citation type="submission" date="2024-10" db="EMBL/GenBank/DDBJ databases">
        <authorList>
            <person name="Ryan C."/>
        </authorList>
    </citation>
    <scope>NUCLEOTIDE SEQUENCE [LARGE SCALE GENOMIC DNA]</scope>
</reference>
<feature type="transmembrane region" description="Helical" evidence="4">
    <location>
        <begin position="20"/>
        <end position="45"/>
    </location>
</feature>
<keyword evidence="7" id="KW-1185">Reference proteome</keyword>
<feature type="domain" description="USP" evidence="5">
    <location>
        <begin position="959"/>
        <end position="1328"/>
    </location>
</feature>
<reference evidence="7" key="1">
    <citation type="submission" date="2024-06" db="EMBL/GenBank/DDBJ databases">
        <authorList>
            <person name="Ryan C."/>
        </authorList>
    </citation>
    <scope>NUCLEOTIDE SEQUENCE [LARGE SCALE GENOMIC DNA]</scope>
</reference>
<dbReference type="Gene3D" id="3.90.70.10">
    <property type="entry name" value="Cysteine proteinases"/>
    <property type="match status" value="1"/>
</dbReference>
<dbReference type="InterPro" id="IPR028889">
    <property type="entry name" value="USP"/>
</dbReference>
<feature type="transmembrane region" description="Helical" evidence="4">
    <location>
        <begin position="382"/>
        <end position="398"/>
    </location>
</feature>